<accession>X6NXM7</accession>
<dbReference type="GO" id="GO:0046556">
    <property type="term" value="F:alpha-L-arabinofuranosidase activity"/>
    <property type="evidence" value="ECO:0007669"/>
    <property type="project" value="TreeGrafter"/>
</dbReference>
<dbReference type="GO" id="GO:0009044">
    <property type="term" value="F:xylan 1,4-beta-xylosidase activity"/>
    <property type="evidence" value="ECO:0007669"/>
    <property type="project" value="InterPro"/>
</dbReference>
<organism evidence="3 4">
    <name type="scientific">Reticulomyxa filosa</name>
    <dbReference type="NCBI Taxonomy" id="46433"/>
    <lineage>
        <taxon>Eukaryota</taxon>
        <taxon>Sar</taxon>
        <taxon>Rhizaria</taxon>
        <taxon>Retaria</taxon>
        <taxon>Foraminifera</taxon>
        <taxon>Monothalamids</taxon>
        <taxon>Reticulomyxidae</taxon>
        <taxon>Reticulomyxa</taxon>
    </lineage>
</organism>
<dbReference type="EMBL" id="ASPP01005712">
    <property type="protein sequence ID" value="ETO30027.1"/>
    <property type="molecule type" value="Genomic_DNA"/>
</dbReference>
<dbReference type="PANTHER" id="PTHR42721:SF3">
    <property type="entry name" value="BETA-D-XYLOSIDASE 5-RELATED"/>
    <property type="match status" value="1"/>
</dbReference>
<dbReference type="Proteomes" id="UP000023152">
    <property type="component" value="Unassembled WGS sequence"/>
</dbReference>
<proteinExistence type="inferred from homology"/>
<comment type="caution">
    <text evidence="3">The sequence shown here is derived from an EMBL/GenBank/DDBJ whole genome shotgun (WGS) entry which is preliminary data.</text>
</comment>
<evidence type="ECO:0000256" key="2">
    <source>
        <dbReference type="ARBA" id="ARBA00022801"/>
    </source>
</evidence>
<dbReference type="Gene3D" id="3.20.20.300">
    <property type="entry name" value="Glycoside hydrolase, family 3, N-terminal domain"/>
    <property type="match status" value="1"/>
</dbReference>
<dbReference type="AlphaFoldDB" id="X6NXM7"/>
<dbReference type="InterPro" id="IPR036962">
    <property type="entry name" value="Glyco_hydro_3_N_sf"/>
</dbReference>
<sequence length="131" mass="14667">MSGGKKKKKFCSIDQIPEAIDEGMLTEDEVNQAFARLFTVRIRLGLLDPPTFVEYNYLKNDSSVEGTAHVEMSRVIAGHSVCMYKNNKRVLPLSANAIKKLVVIGPQAIGTDLLLGNYGKITKKKRRENRE</sequence>
<evidence type="ECO:0000313" key="4">
    <source>
        <dbReference type="Proteomes" id="UP000023152"/>
    </source>
</evidence>
<dbReference type="Gene3D" id="3.40.50.1700">
    <property type="entry name" value="Glycoside hydrolase family 3 C-terminal domain"/>
    <property type="match status" value="1"/>
</dbReference>
<dbReference type="InterPro" id="IPR036881">
    <property type="entry name" value="Glyco_hydro_3_C_sf"/>
</dbReference>
<evidence type="ECO:0000313" key="3">
    <source>
        <dbReference type="EMBL" id="ETO30027.1"/>
    </source>
</evidence>
<keyword evidence="4" id="KW-1185">Reference proteome</keyword>
<name>X6NXM7_RETFI</name>
<gene>
    <name evidence="3" type="ORF">RFI_07093</name>
</gene>
<dbReference type="GO" id="GO:0045493">
    <property type="term" value="P:xylan catabolic process"/>
    <property type="evidence" value="ECO:0007669"/>
    <property type="project" value="InterPro"/>
</dbReference>
<dbReference type="GO" id="GO:0031222">
    <property type="term" value="P:arabinan catabolic process"/>
    <property type="evidence" value="ECO:0007669"/>
    <property type="project" value="TreeGrafter"/>
</dbReference>
<dbReference type="PANTHER" id="PTHR42721">
    <property type="entry name" value="SUGAR HYDROLASE-RELATED"/>
    <property type="match status" value="1"/>
</dbReference>
<dbReference type="InterPro" id="IPR044993">
    <property type="entry name" value="BXL"/>
</dbReference>
<keyword evidence="2" id="KW-0378">Hydrolase</keyword>
<protein>
    <submittedName>
        <fullName evidence="3">Xylosidase/arabinosidase</fullName>
    </submittedName>
</protein>
<comment type="similarity">
    <text evidence="1">Belongs to the glycosyl hydrolase 3 family.</text>
</comment>
<dbReference type="OrthoDB" id="47059at2759"/>
<evidence type="ECO:0000256" key="1">
    <source>
        <dbReference type="ARBA" id="ARBA00005336"/>
    </source>
</evidence>
<reference evidence="3 4" key="1">
    <citation type="journal article" date="2013" name="Curr. Biol.">
        <title>The Genome of the Foraminiferan Reticulomyxa filosa.</title>
        <authorList>
            <person name="Glockner G."/>
            <person name="Hulsmann N."/>
            <person name="Schleicher M."/>
            <person name="Noegel A.A."/>
            <person name="Eichinger L."/>
            <person name="Gallinger C."/>
            <person name="Pawlowski J."/>
            <person name="Sierra R."/>
            <person name="Euteneuer U."/>
            <person name="Pillet L."/>
            <person name="Moustafa A."/>
            <person name="Platzer M."/>
            <person name="Groth M."/>
            <person name="Szafranski K."/>
            <person name="Schliwa M."/>
        </authorList>
    </citation>
    <scope>NUCLEOTIDE SEQUENCE [LARGE SCALE GENOMIC DNA]</scope>
</reference>